<name>I2FXE6_USTHO</name>
<dbReference type="EMBL" id="CAGI01000166">
    <property type="protein sequence ID" value="CCF51589.1"/>
    <property type="molecule type" value="Genomic_DNA"/>
</dbReference>
<sequence length="157" mass="17553">MSKKLVLNLISTVKCYPVPKGVEGCDKRGYCDVFKTRGLTDSYCRILKKKEYADALINHPDFAPHLDEEDENEEEPRRRKLQRRSAAFWVSSQSAAREGGLQSFEARQTGSSVGRVQIDSRCCCIILAGQDDKKGVQGENEGLVDLDKDLTPAETVK</sequence>
<feature type="region of interest" description="Disordered" evidence="1">
    <location>
        <begin position="63"/>
        <end position="85"/>
    </location>
</feature>
<keyword evidence="3" id="KW-1185">Reference proteome</keyword>
<gene>
    <name evidence="2" type="ORF">UHOR_15019</name>
</gene>
<organism evidence="2 3">
    <name type="scientific">Ustilago hordei</name>
    <name type="common">Barley covered smut fungus</name>
    <dbReference type="NCBI Taxonomy" id="120017"/>
    <lineage>
        <taxon>Eukaryota</taxon>
        <taxon>Fungi</taxon>
        <taxon>Dikarya</taxon>
        <taxon>Basidiomycota</taxon>
        <taxon>Ustilaginomycotina</taxon>
        <taxon>Ustilaginomycetes</taxon>
        <taxon>Ustilaginales</taxon>
        <taxon>Ustilaginaceae</taxon>
        <taxon>Ustilago</taxon>
    </lineage>
</organism>
<dbReference type="HOGENOM" id="CLU_1679266_0_0_1"/>
<evidence type="ECO:0000313" key="3">
    <source>
        <dbReference type="Proteomes" id="UP000006174"/>
    </source>
</evidence>
<protein>
    <submittedName>
        <fullName evidence="2">Uncharacterized protein</fullName>
    </submittedName>
</protein>
<proteinExistence type="predicted"/>
<evidence type="ECO:0000313" key="2">
    <source>
        <dbReference type="EMBL" id="CCF51589.1"/>
    </source>
</evidence>
<dbReference type="AlphaFoldDB" id="I2FXE6"/>
<dbReference type="Proteomes" id="UP000006174">
    <property type="component" value="Unassembled WGS sequence"/>
</dbReference>
<reference evidence="2 3" key="1">
    <citation type="journal article" date="2012" name="Plant Cell">
        <title>Genome comparison of barley and maize smut fungi reveals targeted loss of RNA silencing components and species-specific presence of transposable elements.</title>
        <authorList>
            <person name="Laurie J.D."/>
            <person name="Ali S."/>
            <person name="Linning R."/>
            <person name="Mannhaupt G."/>
            <person name="Wong P."/>
            <person name="Gueldener U."/>
            <person name="Muensterkoetter M."/>
            <person name="Moore R."/>
            <person name="Kahmann R."/>
            <person name="Bakkeren G."/>
            <person name="Schirawski J."/>
        </authorList>
    </citation>
    <scope>NUCLEOTIDE SEQUENCE [LARGE SCALE GENOMIC DNA]</scope>
    <source>
        <strain evidence="3">Uh4875-4</strain>
    </source>
</reference>
<evidence type="ECO:0000256" key="1">
    <source>
        <dbReference type="SAM" id="MobiDB-lite"/>
    </source>
</evidence>
<accession>I2FXE6</accession>
<comment type="caution">
    <text evidence="2">The sequence shown here is derived from an EMBL/GenBank/DDBJ whole genome shotgun (WGS) entry which is preliminary data.</text>
</comment>